<feature type="domain" description="Tyrosine-protein phosphatase" evidence="2">
    <location>
        <begin position="10"/>
        <end position="71"/>
    </location>
</feature>
<gene>
    <name evidence="3" type="ORF">NLS_LOCUS9467</name>
</gene>
<evidence type="ECO:0000313" key="3">
    <source>
        <dbReference type="EMBL" id="VDM91772.1"/>
    </source>
</evidence>
<proteinExistence type="predicted"/>
<keyword evidence="4" id="KW-1185">Reference proteome</keyword>
<reference evidence="3 4" key="1">
    <citation type="submission" date="2018-08" db="EMBL/GenBank/DDBJ databases">
        <authorList>
            <person name="Laetsch R D."/>
            <person name="Stevens L."/>
            <person name="Kumar S."/>
            <person name="Blaxter L. M."/>
        </authorList>
    </citation>
    <scope>NUCLEOTIDE SEQUENCE [LARGE SCALE GENOMIC DNA]</scope>
</reference>
<dbReference type="STRING" id="42156.A0A3P7K2M2"/>
<dbReference type="InterPro" id="IPR029021">
    <property type="entry name" value="Prot-tyrosine_phosphatase-like"/>
</dbReference>
<feature type="region of interest" description="Disordered" evidence="1">
    <location>
        <begin position="75"/>
        <end position="97"/>
    </location>
</feature>
<evidence type="ECO:0000313" key="4">
    <source>
        <dbReference type="Proteomes" id="UP000277928"/>
    </source>
</evidence>
<dbReference type="OrthoDB" id="10012364at2759"/>
<organism evidence="3 4">
    <name type="scientific">Litomosoides sigmodontis</name>
    <name type="common">Filarial nematode worm</name>
    <dbReference type="NCBI Taxonomy" id="42156"/>
    <lineage>
        <taxon>Eukaryota</taxon>
        <taxon>Metazoa</taxon>
        <taxon>Ecdysozoa</taxon>
        <taxon>Nematoda</taxon>
        <taxon>Chromadorea</taxon>
        <taxon>Rhabditida</taxon>
        <taxon>Spirurina</taxon>
        <taxon>Spiruromorpha</taxon>
        <taxon>Filarioidea</taxon>
        <taxon>Onchocercidae</taxon>
        <taxon>Litomosoides</taxon>
    </lineage>
</organism>
<dbReference type="Gene3D" id="3.90.190.10">
    <property type="entry name" value="Protein tyrosine phosphatase superfamily"/>
    <property type="match status" value="1"/>
</dbReference>
<name>A0A3P7K2M2_LITSI</name>
<feature type="non-terminal residue" evidence="3">
    <location>
        <position position="97"/>
    </location>
</feature>
<dbReference type="InterPro" id="IPR000242">
    <property type="entry name" value="PTP_cat"/>
</dbReference>
<evidence type="ECO:0000256" key="1">
    <source>
        <dbReference type="SAM" id="MobiDB-lite"/>
    </source>
</evidence>
<evidence type="ECO:0000259" key="2">
    <source>
        <dbReference type="Pfam" id="PF00102"/>
    </source>
</evidence>
<dbReference type="Pfam" id="PF00102">
    <property type="entry name" value="Y_phosphatase"/>
    <property type="match status" value="1"/>
</dbReference>
<dbReference type="GO" id="GO:0004725">
    <property type="term" value="F:protein tyrosine phosphatase activity"/>
    <property type="evidence" value="ECO:0007669"/>
    <property type="project" value="InterPro"/>
</dbReference>
<dbReference type="OMA" id="NECIECT"/>
<dbReference type="AlphaFoldDB" id="A0A3P7K2M2"/>
<dbReference type="EMBL" id="UYRX01001621">
    <property type="protein sequence ID" value="VDM91772.1"/>
    <property type="molecule type" value="Genomic_DNA"/>
</dbReference>
<dbReference type="Proteomes" id="UP000277928">
    <property type="component" value="Unassembled WGS sequence"/>
</dbReference>
<accession>A0A3P7K2M2</accession>
<dbReference type="SUPFAM" id="SSF52799">
    <property type="entry name" value="(Phosphotyrosine protein) phosphatases II"/>
    <property type="match status" value="1"/>
</dbReference>
<sequence>MEKLRLSEHSLTLLSSTSSKHQATMIFQLKQNSNGERRTVYHLGLLDWESGGVPPSEESFLGFMDAVNSVRRHLENEQLKDATSEVTSESKKNRNYQ</sequence>
<protein>
    <recommendedName>
        <fullName evidence="2">Tyrosine-protein phosphatase domain-containing protein</fullName>
    </recommendedName>
</protein>